<dbReference type="InterPro" id="IPR003137">
    <property type="entry name" value="PA_domain"/>
</dbReference>
<dbReference type="InterPro" id="IPR037045">
    <property type="entry name" value="S8pro/Inhibitor_I9_sf"/>
</dbReference>
<dbReference type="CDD" id="cd02120">
    <property type="entry name" value="PA_subtilisin_like"/>
    <property type="match status" value="1"/>
</dbReference>
<dbReference type="InterPro" id="IPR045051">
    <property type="entry name" value="SBT"/>
</dbReference>
<evidence type="ECO:0000256" key="6">
    <source>
        <dbReference type="ARBA" id="ARBA00022825"/>
    </source>
</evidence>
<feature type="active site" description="Charge relay system" evidence="8 9">
    <location>
        <position position="196"/>
    </location>
</feature>
<dbReference type="Gene3D" id="3.50.30.30">
    <property type="match status" value="1"/>
</dbReference>
<dbReference type="Pfam" id="PF00082">
    <property type="entry name" value="Peptidase_S8"/>
    <property type="match status" value="1"/>
</dbReference>
<feature type="active site" description="Charge relay system" evidence="8 9">
    <location>
        <position position="595"/>
    </location>
</feature>
<evidence type="ECO:0000256" key="5">
    <source>
        <dbReference type="ARBA" id="ARBA00022801"/>
    </source>
</evidence>
<feature type="active site" description="Charge relay system" evidence="8 9">
    <location>
        <position position="269"/>
    </location>
</feature>
<gene>
    <name evidence="16" type="ORF">Sango_0206700</name>
</gene>
<keyword evidence="17" id="KW-1185">Reference proteome</keyword>
<dbReference type="Pfam" id="PF02225">
    <property type="entry name" value="PA"/>
    <property type="match status" value="1"/>
</dbReference>
<evidence type="ECO:0000256" key="4">
    <source>
        <dbReference type="ARBA" id="ARBA00022729"/>
    </source>
</evidence>
<dbReference type="InterPro" id="IPR034197">
    <property type="entry name" value="Peptidases_S8_3"/>
</dbReference>
<feature type="domain" description="PA" evidence="13">
    <location>
        <begin position="425"/>
        <end position="510"/>
    </location>
</feature>
<comment type="subcellular location">
    <subcellularLocation>
        <location evidence="1">Secreted</location>
    </subcellularLocation>
</comment>
<evidence type="ECO:0000259" key="14">
    <source>
        <dbReference type="Pfam" id="PF05922"/>
    </source>
</evidence>
<dbReference type="PANTHER" id="PTHR10795">
    <property type="entry name" value="PROPROTEIN CONVERTASE SUBTILISIN/KEXIN"/>
    <property type="match status" value="1"/>
</dbReference>
<dbReference type="Gene3D" id="3.40.50.200">
    <property type="entry name" value="Peptidase S8/S53 domain"/>
    <property type="match status" value="1"/>
</dbReference>
<dbReference type="EMBL" id="JACGWL010000001">
    <property type="protein sequence ID" value="KAK4411337.1"/>
    <property type="molecule type" value="Genomic_DNA"/>
</dbReference>
<comment type="similarity">
    <text evidence="2 9 10">Belongs to the peptidase S8 family.</text>
</comment>
<keyword evidence="3 9" id="KW-0645">Protease</keyword>
<reference evidence="16" key="2">
    <citation type="journal article" date="2024" name="Plant">
        <title>Genomic evolution and insights into agronomic trait innovations of Sesamum species.</title>
        <authorList>
            <person name="Miao H."/>
            <person name="Wang L."/>
            <person name="Qu L."/>
            <person name="Liu H."/>
            <person name="Sun Y."/>
            <person name="Le M."/>
            <person name="Wang Q."/>
            <person name="Wei S."/>
            <person name="Zheng Y."/>
            <person name="Lin W."/>
            <person name="Duan Y."/>
            <person name="Cao H."/>
            <person name="Xiong S."/>
            <person name="Wang X."/>
            <person name="Wei L."/>
            <person name="Li C."/>
            <person name="Ma Q."/>
            <person name="Ju M."/>
            <person name="Zhao R."/>
            <person name="Li G."/>
            <person name="Mu C."/>
            <person name="Tian Q."/>
            <person name="Mei H."/>
            <person name="Zhang T."/>
            <person name="Gao T."/>
            <person name="Zhang H."/>
        </authorList>
    </citation>
    <scope>NUCLEOTIDE SEQUENCE</scope>
    <source>
        <strain evidence="16">K16</strain>
    </source>
</reference>
<dbReference type="FunFam" id="2.60.40.2310:FF:000001">
    <property type="entry name" value="Subtilisin-like protease SBT1.5"/>
    <property type="match status" value="1"/>
</dbReference>
<dbReference type="Pfam" id="PF05922">
    <property type="entry name" value="Inhibitor_I9"/>
    <property type="match status" value="1"/>
</dbReference>
<accession>A0AAE1XG85</accession>
<evidence type="ECO:0000259" key="15">
    <source>
        <dbReference type="Pfam" id="PF17766"/>
    </source>
</evidence>
<protein>
    <submittedName>
        <fullName evidence="16">Subtilisin-like protease SBT1.1</fullName>
    </submittedName>
</protein>
<sequence>MHPLIELFRETLLKFLEQAMLNFSAYYLVAKTMSTSNDFVLLLLSGATLIVLVFLVSSLRVLSSVAGIDSETYVVHMDKTKIKALDVSLGTSKRWYEAIIESIAVSSAGANEEMDQPAAFPELLYVYENVLSGFSAKLSEKHLESLRKVDGFLAATTDELLILHTTHSPRFLGLQEGKALWAPQNLASDVIIGVVDTGIWPEHPSFSASGVSRVPSRWKGKCEAGTKFSASKCNHKLIGAGAFFKGYEAIAGRINETLDYRSPRDSQGHGTHTASTAGGNLVKGASFLGLAKGPAAGMRYTARIAAYKACYQLGCASSDILAAIEQGVSDGVDVLSLSLGGASKPYYNDNLAIAAFGAIQSGVFISFSAGNSGPRDSTVSNVAPWIMTVAASYMDRGFPTKVQLGDGRVFSGASLYSGKPTKPLPLVYGETAGGGAAKFCSSSSLSPRLVKGKIVICDRGINGRVAKGEEVKMAGGAGMILANDENQGEELLADPHILPATLLGAVAANAVKMYSNFSSNATATIKFEGTVYSNLAPVMAAFSSRGPSVFGPDIIKPDITAPGVNILAAWPPNISPSELKSDRRRVRFNIVSGTSMSCPHISGLAALLKSLHKDWSPAAIKSALMTTAYTHDSQNSPISDAASTNSEIATPFAFGSGHVDPEKASDPGLIYDISTEDYLYYLCSLNYNSSQMALFAGGNFTCPPGSDLQSGDLNYPSFAVLLSSNAGNVTATYKRTVTNVGTPLSTYAVKVTEPEGVSIIVEPKVLKFHKLREKLSYRVHFTAIAEGTASANFSFGTLVWASIKYSVRSPIAVTWLQ</sequence>
<feature type="domain" description="Peptidase S8/S53" evidence="12">
    <location>
        <begin position="188"/>
        <end position="643"/>
    </location>
</feature>
<evidence type="ECO:0000256" key="3">
    <source>
        <dbReference type="ARBA" id="ARBA00022670"/>
    </source>
</evidence>
<evidence type="ECO:0000256" key="8">
    <source>
        <dbReference type="PIRSR" id="PIRSR615500-1"/>
    </source>
</evidence>
<evidence type="ECO:0000256" key="2">
    <source>
        <dbReference type="ARBA" id="ARBA00011073"/>
    </source>
</evidence>
<organism evidence="16 17">
    <name type="scientific">Sesamum angolense</name>
    <dbReference type="NCBI Taxonomy" id="2727404"/>
    <lineage>
        <taxon>Eukaryota</taxon>
        <taxon>Viridiplantae</taxon>
        <taxon>Streptophyta</taxon>
        <taxon>Embryophyta</taxon>
        <taxon>Tracheophyta</taxon>
        <taxon>Spermatophyta</taxon>
        <taxon>Magnoliopsida</taxon>
        <taxon>eudicotyledons</taxon>
        <taxon>Gunneridae</taxon>
        <taxon>Pentapetalae</taxon>
        <taxon>asterids</taxon>
        <taxon>lamiids</taxon>
        <taxon>Lamiales</taxon>
        <taxon>Pedaliaceae</taxon>
        <taxon>Sesamum</taxon>
    </lineage>
</organism>
<dbReference type="PRINTS" id="PR00723">
    <property type="entry name" value="SUBTILISIN"/>
</dbReference>
<dbReference type="PROSITE" id="PS00138">
    <property type="entry name" value="SUBTILASE_SER"/>
    <property type="match status" value="1"/>
</dbReference>
<dbReference type="FunFam" id="3.40.50.200:FF:000006">
    <property type="entry name" value="Subtilisin-like protease SBT1.5"/>
    <property type="match status" value="1"/>
</dbReference>
<keyword evidence="11" id="KW-0812">Transmembrane</keyword>
<dbReference type="PROSITE" id="PS51892">
    <property type="entry name" value="SUBTILASE"/>
    <property type="match status" value="1"/>
</dbReference>
<keyword evidence="11" id="KW-1133">Transmembrane helix</keyword>
<proteinExistence type="inferred from homology"/>
<dbReference type="PROSITE" id="PS00136">
    <property type="entry name" value="SUBTILASE_ASP"/>
    <property type="match status" value="1"/>
</dbReference>
<feature type="domain" description="Subtilisin-like protease fibronectin type-III" evidence="15">
    <location>
        <begin position="712"/>
        <end position="813"/>
    </location>
</feature>
<dbReference type="GO" id="GO:0004252">
    <property type="term" value="F:serine-type endopeptidase activity"/>
    <property type="evidence" value="ECO:0007669"/>
    <property type="project" value="UniProtKB-UniRule"/>
</dbReference>
<keyword evidence="6 9" id="KW-0720">Serine protease</keyword>
<comment type="caution">
    <text evidence="16">The sequence shown here is derived from an EMBL/GenBank/DDBJ whole genome shotgun (WGS) entry which is preliminary data.</text>
</comment>
<dbReference type="InterPro" id="IPR015500">
    <property type="entry name" value="Peptidase_S8_subtilisin-rel"/>
</dbReference>
<evidence type="ECO:0000313" key="16">
    <source>
        <dbReference type="EMBL" id="KAK4411337.1"/>
    </source>
</evidence>
<dbReference type="GO" id="GO:0005576">
    <property type="term" value="C:extracellular region"/>
    <property type="evidence" value="ECO:0007669"/>
    <property type="project" value="UniProtKB-SubCell"/>
</dbReference>
<dbReference type="InterPro" id="IPR010259">
    <property type="entry name" value="S8pro/Inhibitor_I9"/>
</dbReference>
<keyword evidence="11" id="KW-0472">Membrane</keyword>
<evidence type="ECO:0000256" key="9">
    <source>
        <dbReference type="PROSITE-ProRule" id="PRU01240"/>
    </source>
</evidence>
<evidence type="ECO:0000259" key="13">
    <source>
        <dbReference type="Pfam" id="PF02225"/>
    </source>
</evidence>
<dbReference type="FunFam" id="3.50.30.30:FF:000005">
    <property type="entry name" value="subtilisin-like protease SBT1.5"/>
    <property type="match status" value="1"/>
</dbReference>
<keyword evidence="7" id="KW-0325">Glycoprotein</keyword>
<dbReference type="Gene3D" id="2.60.40.2310">
    <property type="match status" value="1"/>
</dbReference>
<dbReference type="InterPro" id="IPR000209">
    <property type="entry name" value="Peptidase_S8/S53_dom"/>
</dbReference>
<dbReference type="CDD" id="cd04852">
    <property type="entry name" value="Peptidases_S8_3"/>
    <property type="match status" value="1"/>
</dbReference>
<keyword evidence="5 9" id="KW-0378">Hydrolase</keyword>
<evidence type="ECO:0000256" key="1">
    <source>
        <dbReference type="ARBA" id="ARBA00004613"/>
    </source>
</evidence>
<dbReference type="InterPro" id="IPR036852">
    <property type="entry name" value="Peptidase_S8/S53_dom_sf"/>
</dbReference>
<evidence type="ECO:0000313" key="17">
    <source>
        <dbReference type="Proteomes" id="UP001289374"/>
    </source>
</evidence>
<dbReference type="InterPro" id="IPR041469">
    <property type="entry name" value="Subtilisin-like_FN3"/>
</dbReference>
<dbReference type="Gene3D" id="3.30.70.80">
    <property type="entry name" value="Peptidase S8 propeptide/proteinase inhibitor I9"/>
    <property type="match status" value="1"/>
</dbReference>
<evidence type="ECO:0000256" key="11">
    <source>
        <dbReference type="SAM" id="Phobius"/>
    </source>
</evidence>
<dbReference type="InterPro" id="IPR023827">
    <property type="entry name" value="Peptidase_S8_Asp-AS"/>
</dbReference>
<dbReference type="SUPFAM" id="SSF52743">
    <property type="entry name" value="Subtilisin-like"/>
    <property type="match status" value="1"/>
</dbReference>
<evidence type="ECO:0000259" key="12">
    <source>
        <dbReference type="Pfam" id="PF00082"/>
    </source>
</evidence>
<dbReference type="GO" id="GO:0006508">
    <property type="term" value="P:proteolysis"/>
    <property type="evidence" value="ECO:0007669"/>
    <property type="project" value="UniProtKB-KW"/>
</dbReference>
<dbReference type="InterPro" id="IPR023828">
    <property type="entry name" value="Peptidase_S8_Ser-AS"/>
</dbReference>
<dbReference type="AlphaFoldDB" id="A0AAE1XG85"/>
<name>A0AAE1XG85_9LAMI</name>
<evidence type="ECO:0000256" key="7">
    <source>
        <dbReference type="ARBA" id="ARBA00023180"/>
    </source>
</evidence>
<feature type="transmembrane region" description="Helical" evidence="11">
    <location>
        <begin position="41"/>
        <end position="62"/>
    </location>
</feature>
<reference evidence="16" key="1">
    <citation type="submission" date="2020-06" db="EMBL/GenBank/DDBJ databases">
        <authorList>
            <person name="Li T."/>
            <person name="Hu X."/>
            <person name="Zhang T."/>
            <person name="Song X."/>
            <person name="Zhang H."/>
            <person name="Dai N."/>
            <person name="Sheng W."/>
            <person name="Hou X."/>
            <person name="Wei L."/>
        </authorList>
    </citation>
    <scope>NUCLEOTIDE SEQUENCE</scope>
    <source>
        <strain evidence="16">K16</strain>
        <tissue evidence="16">Leaf</tissue>
    </source>
</reference>
<keyword evidence="4" id="KW-0732">Signal</keyword>
<evidence type="ECO:0000256" key="10">
    <source>
        <dbReference type="RuleBase" id="RU003355"/>
    </source>
</evidence>
<feature type="domain" description="Inhibitor I9" evidence="14">
    <location>
        <begin position="72"/>
        <end position="160"/>
    </location>
</feature>
<dbReference type="Pfam" id="PF17766">
    <property type="entry name" value="fn3_6"/>
    <property type="match status" value="1"/>
</dbReference>
<dbReference type="Proteomes" id="UP001289374">
    <property type="component" value="Unassembled WGS sequence"/>
</dbReference>